<evidence type="ECO:0000259" key="1">
    <source>
        <dbReference type="SMART" id="SM00860"/>
    </source>
</evidence>
<evidence type="ECO:0000313" key="3">
    <source>
        <dbReference type="Proteomes" id="UP001143480"/>
    </source>
</evidence>
<sequence>MAEPLQRRSAEEKARHGFALIEERTATPEMIALVEHRMGVIFSDKYKAVMARYGGGLFGFVELLPIVEPEKPARYGDVWTENDRRFPERDFVAVAAVGTGDYCGYLVADGRCHEQVWFQVHDDNEHELVAADLLEFIAEYGLKSSTDRALERRDR</sequence>
<evidence type="ECO:0000313" key="2">
    <source>
        <dbReference type="EMBL" id="GLL08780.1"/>
    </source>
</evidence>
<comment type="caution">
    <text evidence="2">The sequence shown here is derived from an EMBL/GenBank/DDBJ whole genome shotgun (WGS) entry which is preliminary data.</text>
</comment>
<feature type="domain" description="Knr4/Smi1-like" evidence="1">
    <location>
        <begin position="25"/>
        <end position="139"/>
    </location>
</feature>
<dbReference type="Proteomes" id="UP001143480">
    <property type="component" value="Unassembled WGS sequence"/>
</dbReference>
<dbReference type="AlphaFoldDB" id="A0A9W6KYI6"/>
<dbReference type="Pfam" id="PF14568">
    <property type="entry name" value="SUKH_6"/>
    <property type="match status" value="1"/>
</dbReference>
<organism evidence="2 3">
    <name type="scientific">Dactylosporangium matsuzakiense</name>
    <dbReference type="NCBI Taxonomy" id="53360"/>
    <lineage>
        <taxon>Bacteria</taxon>
        <taxon>Bacillati</taxon>
        <taxon>Actinomycetota</taxon>
        <taxon>Actinomycetes</taxon>
        <taxon>Micromonosporales</taxon>
        <taxon>Micromonosporaceae</taxon>
        <taxon>Dactylosporangium</taxon>
    </lineage>
</organism>
<dbReference type="InterPro" id="IPR018958">
    <property type="entry name" value="Knr4/Smi1-like_dom"/>
</dbReference>
<dbReference type="EMBL" id="BSFP01000198">
    <property type="protein sequence ID" value="GLL08780.1"/>
    <property type="molecule type" value="Genomic_DNA"/>
</dbReference>
<reference evidence="2" key="2">
    <citation type="submission" date="2023-01" db="EMBL/GenBank/DDBJ databases">
        <authorList>
            <person name="Sun Q."/>
            <person name="Evtushenko L."/>
        </authorList>
    </citation>
    <scope>NUCLEOTIDE SEQUENCE</scope>
    <source>
        <strain evidence="2">VKM Ac-1321</strain>
    </source>
</reference>
<dbReference type="Gene3D" id="3.40.1580.10">
    <property type="entry name" value="SMI1/KNR4-like"/>
    <property type="match status" value="1"/>
</dbReference>
<dbReference type="InterPro" id="IPR037883">
    <property type="entry name" value="Knr4/Smi1-like_sf"/>
</dbReference>
<dbReference type="SUPFAM" id="SSF160631">
    <property type="entry name" value="SMI1/KNR4-like"/>
    <property type="match status" value="1"/>
</dbReference>
<name>A0A9W6KYI6_9ACTN</name>
<reference evidence="2" key="1">
    <citation type="journal article" date="2014" name="Int. J. Syst. Evol. Microbiol.">
        <title>Complete genome sequence of Corynebacterium casei LMG S-19264T (=DSM 44701T), isolated from a smear-ripened cheese.</title>
        <authorList>
            <consortium name="US DOE Joint Genome Institute (JGI-PGF)"/>
            <person name="Walter F."/>
            <person name="Albersmeier A."/>
            <person name="Kalinowski J."/>
            <person name="Ruckert C."/>
        </authorList>
    </citation>
    <scope>NUCLEOTIDE SEQUENCE</scope>
    <source>
        <strain evidence="2">VKM Ac-1321</strain>
    </source>
</reference>
<keyword evidence="3" id="KW-1185">Reference proteome</keyword>
<dbReference type="RefSeq" id="WP_261961893.1">
    <property type="nucleotide sequence ID" value="NZ_BAAAXA010000001.1"/>
</dbReference>
<gene>
    <name evidence="2" type="ORF">GCM10017581_105540</name>
</gene>
<accession>A0A9W6KYI6</accession>
<proteinExistence type="predicted"/>
<dbReference type="SMART" id="SM00860">
    <property type="entry name" value="SMI1_KNR4"/>
    <property type="match status" value="1"/>
</dbReference>
<protein>
    <recommendedName>
        <fullName evidence="1">Knr4/Smi1-like domain-containing protein</fullName>
    </recommendedName>
</protein>